<keyword evidence="4" id="KW-1185">Reference proteome</keyword>
<evidence type="ECO:0000313" key="3">
    <source>
        <dbReference type="EMBL" id="KAA3681411.1"/>
    </source>
</evidence>
<keyword evidence="1" id="KW-0344">Guanine-nucleotide releasing factor</keyword>
<protein>
    <recommendedName>
        <fullName evidence="5">Rho guanine nucleotide exchange factor 17</fullName>
    </recommendedName>
</protein>
<organism evidence="3 4">
    <name type="scientific">Paragonimus westermani</name>
    <dbReference type="NCBI Taxonomy" id="34504"/>
    <lineage>
        <taxon>Eukaryota</taxon>
        <taxon>Metazoa</taxon>
        <taxon>Spiralia</taxon>
        <taxon>Lophotrochozoa</taxon>
        <taxon>Platyhelminthes</taxon>
        <taxon>Trematoda</taxon>
        <taxon>Digenea</taxon>
        <taxon>Plagiorchiida</taxon>
        <taxon>Troglotremata</taxon>
        <taxon>Troglotrematidae</taxon>
        <taxon>Paragonimus</taxon>
    </lineage>
</organism>
<feature type="compositionally biased region" description="Basic and acidic residues" evidence="2">
    <location>
        <begin position="118"/>
        <end position="132"/>
    </location>
</feature>
<name>A0A5J4P0U3_9TREM</name>
<sequence length="280" mass="30580">MISYSDCDEIIKRHKEACLRVTCLTVCKDLLWVGTSAGIIVTVAIPRVSLASTQSNMEPPRFEVLRQGHIGHVRFLVSLESVSETEKAKSSELSNSSLSSNPEAEKIGQEQIYSSGKPAEKSRLSERDEGETSHQQSSSSGVDTDRKSQVKQVTFLSDSPITGHPNYGDQTESNVNNASTASSAEQHLSPPVSSKVNAFNPTSPSQQQHQQQHRQYLLGVRRASVNPCTTIATQMKVISGGDGYEEFITCDSLPSENEQTVNPALGNNDSLNHVLIWDVH</sequence>
<feature type="compositionally biased region" description="Polar residues" evidence="2">
    <location>
        <begin position="150"/>
        <end position="160"/>
    </location>
</feature>
<proteinExistence type="predicted"/>
<feature type="compositionally biased region" description="Polar residues" evidence="2">
    <location>
        <begin position="133"/>
        <end position="142"/>
    </location>
</feature>
<dbReference type="GO" id="GO:0030036">
    <property type="term" value="P:actin cytoskeleton organization"/>
    <property type="evidence" value="ECO:0007669"/>
    <property type="project" value="TreeGrafter"/>
</dbReference>
<feature type="region of interest" description="Disordered" evidence="2">
    <location>
        <begin position="87"/>
        <end position="214"/>
    </location>
</feature>
<evidence type="ECO:0000256" key="1">
    <source>
        <dbReference type="ARBA" id="ARBA00022658"/>
    </source>
</evidence>
<accession>A0A5J4P0U3</accession>
<feature type="compositionally biased region" description="Polar residues" evidence="2">
    <location>
        <begin position="191"/>
        <end position="205"/>
    </location>
</feature>
<dbReference type="Proteomes" id="UP000324629">
    <property type="component" value="Unassembled WGS sequence"/>
</dbReference>
<feature type="compositionally biased region" description="Low complexity" evidence="2">
    <location>
        <begin position="173"/>
        <end position="184"/>
    </location>
</feature>
<evidence type="ECO:0008006" key="5">
    <source>
        <dbReference type="Google" id="ProtNLM"/>
    </source>
</evidence>
<evidence type="ECO:0000313" key="4">
    <source>
        <dbReference type="Proteomes" id="UP000324629"/>
    </source>
</evidence>
<feature type="compositionally biased region" description="Low complexity" evidence="2">
    <location>
        <begin position="91"/>
        <end position="102"/>
    </location>
</feature>
<dbReference type="AlphaFoldDB" id="A0A5J4P0U3"/>
<dbReference type="PANTHER" id="PTHR12877">
    <property type="entry name" value="RHO GUANINE NUCLEOTIDE EXCHANGE FACTOR"/>
    <property type="match status" value="1"/>
</dbReference>
<dbReference type="PANTHER" id="PTHR12877:SF15">
    <property type="entry name" value="RHO GUANINE NUCLEOTIDE EXCHANGE FACTOR 17"/>
    <property type="match status" value="1"/>
</dbReference>
<dbReference type="Pfam" id="PF19056">
    <property type="entry name" value="WD40_2"/>
    <property type="match status" value="1"/>
</dbReference>
<reference evidence="3 4" key="1">
    <citation type="journal article" date="2019" name="Gigascience">
        <title>Whole-genome sequence of the oriental lung fluke Paragonimus westermani.</title>
        <authorList>
            <person name="Oey H."/>
            <person name="Zakrzewski M."/>
            <person name="Narain K."/>
            <person name="Devi K.R."/>
            <person name="Agatsuma T."/>
            <person name="Nawaratna S."/>
            <person name="Gobert G.N."/>
            <person name="Jones M.K."/>
            <person name="Ragan M.A."/>
            <person name="McManus D.P."/>
            <person name="Krause L."/>
        </authorList>
    </citation>
    <scope>NUCLEOTIDE SEQUENCE [LARGE SCALE GENOMIC DNA]</scope>
    <source>
        <strain evidence="3 4">IND2009</strain>
    </source>
</reference>
<dbReference type="GO" id="GO:0005085">
    <property type="term" value="F:guanyl-nucleotide exchange factor activity"/>
    <property type="evidence" value="ECO:0007669"/>
    <property type="project" value="UniProtKB-KW"/>
</dbReference>
<comment type="caution">
    <text evidence="3">The sequence shown here is derived from an EMBL/GenBank/DDBJ whole genome shotgun (WGS) entry which is preliminary data.</text>
</comment>
<dbReference type="InterPro" id="IPR039919">
    <property type="entry name" value="ARHGEF10/ARHGEF17"/>
</dbReference>
<gene>
    <name evidence="3" type="ORF">DEA37_0004773</name>
</gene>
<evidence type="ECO:0000256" key="2">
    <source>
        <dbReference type="SAM" id="MobiDB-lite"/>
    </source>
</evidence>
<dbReference type="EMBL" id="QNGE01000206">
    <property type="protein sequence ID" value="KAA3681411.1"/>
    <property type="molecule type" value="Genomic_DNA"/>
</dbReference>